<keyword evidence="3 7" id="KW-0223">Dioxygenase</keyword>
<keyword evidence="8" id="KW-1185">Reference proteome</keyword>
<dbReference type="GO" id="GO:0046872">
    <property type="term" value="F:metal ion binding"/>
    <property type="evidence" value="ECO:0007669"/>
    <property type="project" value="UniProtKB-KW"/>
</dbReference>
<dbReference type="GO" id="GO:0005737">
    <property type="term" value="C:cytoplasm"/>
    <property type="evidence" value="ECO:0007669"/>
    <property type="project" value="TreeGrafter"/>
</dbReference>
<evidence type="ECO:0000256" key="4">
    <source>
        <dbReference type="ARBA" id="ARBA00023002"/>
    </source>
</evidence>
<evidence type="ECO:0000256" key="3">
    <source>
        <dbReference type="ARBA" id="ARBA00022964"/>
    </source>
</evidence>
<dbReference type="InterPro" id="IPR042098">
    <property type="entry name" value="TauD-like_sf"/>
</dbReference>
<comment type="caution">
    <text evidence="7">The sequence shown here is derived from an EMBL/GenBank/DDBJ whole genome shotgun (WGS) entry which is preliminary data.</text>
</comment>
<evidence type="ECO:0000256" key="5">
    <source>
        <dbReference type="ARBA" id="ARBA00023004"/>
    </source>
</evidence>
<sequence>MQVTPLSSSLGAEVVGIDLESIGDDSFAQVNQLVLDHQLVVFRDQSLSPEGQLRLSRRFGPLDVHPLTQYNHPQYPEIFVLSNEVKDGKPVGITDGGSYWHSDFAFREKPAKVTMLNAQKIPSSGGATLFVNMYQTYDELVEEVKQAVQGRRAIHRYRKKAKPNGETTRVEMTPEQLAATPDVDHPIVRTHPETGRKALFAHPGITVKILDMDDESSDALLGRVFDHCTQEKYQYAYQWRPGDVVMWDNRCVMHKATTGIAAVSEPRTIFRTTIMGDRPF</sequence>
<evidence type="ECO:0000256" key="2">
    <source>
        <dbReference type="ARBA" id="ARBA00022723"/>
    </source>
</evidence>
<evidence type="ECO:0000313" key="7">
    <source>
        <dbReference type="EMBL" id="NYT48100.1"/>
    </source>
</evidence>
<dbReference type="GO" id="GO:0006790">
    <property type="term" value="P:sulfur compound metabolic process"/>
    <property type="evidence" value="ECO:0007669"/>
    <property type="project" value="TreeGrafter"/>
</dbReference>
<comment type="similarity">
    <text evidence="1">Belongs to the TfdA dioxygenase family.</text>
</comment>
<gene>
    <name evidence="7" type="ORF">H0A72_02140</name>
</gene>
<organism evidence="7 8">
    <name type="scientific">Parapusillimonas granuli</name>
    <dbReference type="NCBI Taxonomy" id="380911"/>
    <lineage>
        <taxon>Bacteria</taxon>
        <taxon>Pseudomonadati</taxon>
        <taxon>Pseudomonadota</taxon>
        <taxon>Betaproteobacteria</taxon>
        <taxon>Burkholderiales</taxon>
        <taxon>Alcaligenaceae</taxon>
        <taxon>Parapusillimonas</taxon>
    </lineage>
</organism>
<dbReference type="Pfam" id="PF02668">
    <property type="entry name" value="TauD"/>
    <property type="match status" value="1"/>
</dbReference>
<evidence type="ECO:0000256" key="1">
    <source>
        <dbReference type="ARBA" id="ARBA00005896"/>
    </source>
</evidence>
<evidence type="ECO:0000259" key="6">
    <source>
        <dbReference type="Pfam" id="PF02668"/>
    </source>
</evidence>
<dbReference type="InterPro" id="IPR051323">
    <property type="entry name" value="AtsK-like"/>
</dbReference>
<dbReference type="AlphaFoldDB" id="A0A853FZ52"/>
<evidence type="ECO:0000313" key="8">
    <source>
        <dbReference type="Proteomes" id="UP000559809"/>
    </source>
</evidence>
<name>A0A853FZ52_9BURK</name>
<dbReference type="PANTHER" id="PTHR30468:SF1">
    <property type="entry name" value="ALPHA-KETOGLUTARATE-DEPENDENT SULFONATE DIOXYGENASE"/>
    <property type="match status" value="1"/>
</dbReference>
<proteinExistence type="inferred from homology"/>
<keyword evidence="2" id="KW-0479">Metal-binding</keyword>
<feature type="domain" description="TauD/TfdA-like" evidence="6">
    <location>
        <begin position="3"/>
        <end position="273"/>
    </location>
</feature>
<accession>A0A853FZ52</accession>
<keyword evidence="4" id="KW-0560">Oxidoreductase</keyword>
<dbReference type="RefSeq" id="WP_180153364.1">
    <property type="nucleotide sequence ID" value="NZ_JACCEM010000001.1"/>
</dbReference>
<dbReference type="InterPro" id="IPR003819">
    <property type="entry name" value="TauD/TfdA-like"/>
</dbReference>
<reference evidence="7 8" key="1">
    <citation type="submission" date="2020-07" db="EMBL/GenBank/DDBJ databases">
        <title>Taxonomic revisions and descriptions of new bacterial species based on genomic comparisons in the high-G+C-content subgroup of the family Alcaligenaceae.</title>
        <authorList>
            <person name="Szabo A."/>
            <person name="Felfoldi T."/>
        </authorList>
    </citation>
    <scope>NUCLEOTIDE SEQUENCE [LARGE SCALE GENOMIC DNA]</scope>
    <source>
        <strain evidence="7 8">LMG 24012</strain>
    </source>
</reference>
<dbReference type="PANTHER" id="PTHR30468">
    <property type="entry name" value="ALPHA-KETOGLUTARATE-DEPENDENT SULFONATE DIOXYGENASE"/>
    <property type="match status" value="1"/>
</dbReference>
<keyword evidence="5" id="KW-0408">Iron</keyword>
<dbReference type="Proteomes" id="UP000559809">
    <property type="component" value="Unassembled WGS sequence"/>
</dbReference>
<dbReference type="Gene3D" id="3.60.130.10">
    <property type="entry name" value="Clavaminate synthase-like"/>
    <property type="match status" value="1"/>
</dbReference>
<dbReference type="SUPFAM" id="SSF51197">
    <property type="entry name" value="Clavaminate synthase-like"/>
    <property type="match status" value="1"/>
</dbReference>
<dbReference type="EMBL" id="JACCEM010000001">
    <property type="protein sequence ID" value="NYT48100.1"/>
    <property type="molecule type" value="Genomic_DNA"/>
</dbReference>
<dbReference type="GO" id="GO:0000908">
    <property type="term" value="F:taurine dioxygenase activity"/>
    <property type="evidence" value="ECO:0007669"/>
    <property type="project" value="TreeGrafter"/>
</dbReference>
<protein>
    <submittedName>
        <fullName evidence="7">TauD/TfdA family dioxygenase</fullName>
    </submittedName>
</protein>